<dbReference type="EMBL" id="ABXJ01000089">
    <property type="protein sequence ID" value="EEA90143.1"/>
    <property type="molecule type" value="Genomic_DNA"/>
</dbReference>
<feature type="chain" id="PRO_5005665246" description="Repeat protein" evidence="1">
    <location>
        <begin position="31"/>
        <end position="1793"/>
    </location>
</feature>
<dbReference type="OrthoDB" id="3183973at2"/>
<keyword evidence="1" id="KW-0732">Signal</keyword>
<dbReference type="Proteomes" id="UP000003560">
    <property type="component" value="Unassembled WGS sequence"/>
</dbReference>
<name>B6GC53_9ACTN</name>
<evidence type="ECO:0000256" key="1">
    <source>
        <dbReference type="SAM" id="SignalP"/>
    </source>
</evidence>
<dbReference type="Gene3D" id="2.160.20.110">
    <property type="match status" value="1"/>
</dbReference>
<sequence length="1793" mass="193611">MANIRGKVLSICVALLLAGSFLMVPAPAAAQQQVTTIKNFADLLSACLSSRNMDTSNVHYVLDLHDAKDKTLDLSSDQVDSIVQQIGSLTFGSKDNPFKGTFDGQGYTIKGLNYERKLFVPAPDTGLFAWTDGATIKNINFEDAYIGADYRGGVIVGYAKNSNFEHIKLTNCTSSVTPANNAVSLVTNAGLAGGMVAGEAEGCTFYDIEVEGGSVINNSTIAVSGLGGEGLYLGAIAGIAEGSTIEYCRTLPIRSLGADGKVAYTYPRVHNKYDVAVGAVAGQAVYAGGIAGAIGKGTRVIDSFSTADCYTYAATYVSVGAGNVGYVGGIAARSDNGSQITRCHYAGNLHSNLYNALLVIPIIQKNLYLGGIVQQDNDADCAIRDTYFKPSVSSVLDPGTNKDLPSINDRRNKKVYSGSSFGPQDDKTYADRSFWESADFDFEGGIQRTTDCLGGKPHINKWIMDYDLGIPVHGSSVKATIDFPGAGTATIGPNSLIATNAPQTTSDPYTFAVQGYLPSDFDMELEAKTTALDEIADSELSDPKNQGFVFREWYRARDVDENRIDPDPSLIAGLITAGETVSANAVTKVKNTGPGDDSGFRDNDLFIAHSQAMVLFHDVKGDVVDPMTGEPRGVSEADWYDCAAPLPNAVEPKVDRAQGGSVSDTAVFQGWTSRKNTEGPDAGYAAVTSTQLAAMKRDGVFYAAGDPVMRPLDLYPVYSDYSSNIKTVFEGHKYDVAGAPVVDDKPFMRKGVGETSIATREVDGVKRYELSVKKVGGAAAWPDGYRFRGWYFNLDDGTEVRLSDKETFLLPLDTDLTRETTYTARFEYRVDYYAKSFNDPDLFPAKLVISKWERYESVPAQIEGPIFDAESVLHWGADYARHGRRDEPCNGIYAQNIVAPVKLYSHNLVEENNYHLMVDTDFPDSGAVDLKWIGDTRGFEMRFTPDIEASDASAPGYRFLFWSLQNRQSDGLGNRWSYVKNPTRTGRLGSTAAYKYRGRAFVVAEARFHKVDEQQTVEVCRRYDEPVLLPADVHHDYKWPFALDGVSFDGLVNETGPEDGTLADIRAANVDSGASPSAAEMAREGYYFIGWIDGSKGSETEKGGKVWNALYDGTDAYCTTDISHALSYIVLESDRVSAPMDLYPIYSKYDYAATTNIKRAGVVDGAGINVPKDPTALLAKDLGDGRIRVDFSADTHTRITDGGDLYKLVSWTVERNGAPIATISATAPDGSPAPEVGKPVGNDNAKLSYTFPAGPSYTFVANYEPLAVVYHTNVDAVQVVTRNKGDRLGDAPEGAPAFALEDVDKVAGQRVVFTGWTEVRPEGDAQYVIDHDGTTPLVNKSTRVNRSMELFAVYRVSGVTVDSNIDDVLLGLGFTDLSKVRTVVRGDFGRLSLAAEPVPGYEFQGWYRDYDHAAGTGTLVTESDAHPLGSAVFDKACYTAVYKAVHEVRYHGVDGGVIYTAYVHEDDPRSFIEMVDKIGPDGKPTGETVPSFIDAEALLKINAQLDAAAQVAGATERELFDNWARKVDGRLVPCEDAFYEAQINRDLDLYPVAWRVSASDSAGKPFMPEMLWALDMKAANDGDSSTAPVKGYFKNPYAQPELSVTVQKVGYGAQGEPPTVAPQPDVDVAVYAAPMFDAELVGNEMTDDQGIARFKFNGSIVITKEVADAAADGRSFSFVVTDTKTGDSRTVLVPVALAQGGASCSGSKTLVLPFGTYRVAEDGAWAWRYAGALSVGGKPSASPATFDVDTTKPLRVACANERVSDLWLDGQGDAHNVFEAPASTVAPKGRDRL</sequence>
<proteinExistence type="predicted"/>
<evidence type="ECO:0000313" key="3">
    <source>
        <dbReference type="Proteomes" id="UP000003560"/>
    </source>
</evidence>
<dbReference type="RefSeq" id="WP_006721306.1">
    <property type="nucleotide sequence ID" value="NZ_CP085935.1"/>
</dbReference>
<dbReference type="STRING" id="445975.COLSTE_01672"/>
<keyword evidence="3" id="KW-1185">Reference proteome</keyword>
<gene>
    <name evidence="2" type="ORF">COLSTE_01672</name>
</gene>
<evidence type="ECO:0000313" key="2">
    <source>
        <dbReference type="EMBL" id="EEA90143.1"/>
    </source>
</evidence>
<accession>B6GC53</accession>
<evidence type="ECO:0008006" key="4">
    <source>
        <dbReference type="Google" id="ProtNLM"/>
    </source>
</evidence>
<comment type="caution">
    <text evidence="2">The sequence shown here is derived from an EMBL/GenBank/DDBJ whole genome shotgun (WGS) entry which is preliminary data.</text>
</comment>
<protein>
    <recommendedName>
        <fullName evidence="4">Repeat protein</fullName>
    </recommendedName>
</protein>
<reference evidence="2 3" key="2">
    <citation type="submission" date="2008-10" db="EMBL/GenBank/DDBJ databases">
        <authorList>
            <person name="Fulton L."/>
            <person name="Clifton S."/>
            <person name="Fulton B."/>
            <person name="Xu J."/>
            <person name="Minx P."/>
            <person name="Pepin K.H."/>
            <person name="Johnson M."/>
            <person name="Thiruvilangam P."/>
            <person name="Bhonagiri V."/>
            <person name="Nash W.E."/>
            <person name="Mardis E.R."/>
            <person name="Wilson R.K."/>
        </authorList>
    </citation>
    <scope>NUCLEOTIDE SEQUENCE [LARGE SCALE GENOMIC DNA]</scope>
    <source>
        <strain evidence="2 3">DSM 13279</strain>
    </source>
</reference>
<dbReference type="HOGENOM" id="CLU_238269_0_0_11"/>
<organism evidence="2 3">
    <name type="scientific">Collinsella stercoris DSM 13279</name>
    <dbReference type="NCBI Taxonomy" id="445975"/>
    <lineage>
        <taxon>Bacteria</taxon>
        <taxon>Bacillati</taxon>
        <taxon>Actinomycetota</taxon>
        <taxon>Coriobacteriia</taxon>
        <taxon>Coriobacteriales</taxon>
        <taxon>Coriobacteriaceae</taxon>
        <taxon>Collinsella</taxon>
    </lineage>
</organism>
<dbReference type="GeneID" id="98003374"/>
<reference evidence="2 3" key="1">
    <citation type="submission" date="2008-10" db="EMBL/GenBank/DDBJ databases">
        <title>Draft genome sequence of Collinsella stercoris (DSM 13279).</title>
        <authorList>
            <person name="Sudarsanam P."/>
            <person name="Ley R."/>
            <person name="Guruge J."/>
            <person name="Turnbaugh P.J."/>
            <person name="Mahowald M."/>
            <person name="Liep D."/>
            <person name="Gordon J."/>
        </authorList>
    </citation>
    <scope>NUCLEOTIDE SEQUENCE [LARGE SCALE GENOMIC DNA]</scope>
    <source>
        <strain evidence="2 3">DSM 13279</strain>
    </source>
</reference>
<dbReference type="eggNOG" id="COG0737">
    <property type="taxonomic scope" value="Bacteria"/>
</dbReference>
<feature type="signal peptide" evidence="1">
    <location>
        <begin position="1"/>
        <end position="30"/>
    </location>
</feature>